<dbReference type="GeneID" id="94368519"/>
<dbReference type="Pfam" id="PF03176">
    <property type="entry name" value="MMPL"/>
    <property type="match status" value="2"/>
</dbReference>
<evidence type="ECO:0000259" key="7">
    <source>
        <dbReference type="Pfam" id="PF03176"/>
    </source>
</evidence>
<feature type="transmembrane region" description="Helical" evidence="6">
    <location>
        <begin position="753"/>
        <end position="772"/>
    </location>
</feature>
<comment type="subcellular location">
    <subcellularLocation>
        <location evidence="1">Cell membrane</location>
        <topology evidence="1">Multi-pass membrane protein</topology>
    </subcellularLocation>
</comment>
<feature type="transmembrane region" description="Helical" evidence="6">
    <location>
        <begin position="662"/>
        <end position="678"/>
    </location>
</feature>
<dbReference type="Gene3D" id="1.20.1640.10">
    <property type="entry name" value="Multidrug efflux transporter AcrB transmembrane domain"/>
    <property type="match status" value="2"/>
</dbReference>
<feature type="transmembrane region" description="Helical" evidence="6">
    <location>
        <begin position="294"/>
        <end position="314"/>
    </location>
</feature>
<keyword evidence="5 6" id="KW-0472">Membrane</keyword>
<feature type="transmembrane region" description="Helical" evidence="6">
    <location>
        <begin position="711"/>
        <end position="732"/>
    </location>
</feature>
<dbReference type="EMBL" id="BMWY01000002">
    <property type="protein sequence ID" value="GGZ49406.1"/>
    <property type="molecule type" value="Genomic_DNA"/>
</dbReference>
<keyword evidence="4 6" id="KW-1133">Transmembrane helix</keyword>
<evidence type="ECO:0000256" key="4">
    <source>
        <dbReference type="ARBA" id="ARBA00022989"/>
    </source>
</evidence>
<feature type="transmembrane region" description="Helical" evidence="6">
    <location>
        <begin position="435"/>
        <end position="452"/>
    </location>
</feature>
<organism evidence="8 9">
    <name type="scientific">Mesonia mobilis</name>
    <dbReference type="NCBI Taxonomy" id="369791"/>
    <lineage>
        <taxon>Bacteria</taxon>
        <taxon>Pseudomonadati</taxon>
        <taxon>Bacteroidota</taxon>
        <taxon>Flavobacteriia</taxon>
        <taxon>Flavobacteriales</taxon>
        <taxon>Flavobacteriaceae</taxon>
        <taxon>Mesonia</taxon>
    </lineage>
</organism>
<accession>A0ABQ3BL96</accession>
<protein>
    <recommendedName>
        <fullName evidence="7">Membrane transport protein MMPL domain-containing protein</fullName>
    </recommendedName>
</protein>
<feature type="domain" description="Membrane transport protein MMPL" evidence="7">
    <location>
        <begin position="662"/>
        <end position="804"/>
    </location>
</feature>
<feature type="transmembrane region" description="Helical" evidence="6">
    <location>
        <begin position="683"/>
        <end position="705"/>
    </location>
</feature>
<feature type="transmembrane region" description="Helical" evidence="6">
    <location>
        <begin position="361"/>
        <end position="380"/>
    </location>
</feature>
<evidence type="ECO:0000313" key="8">
    <source>
        <dbReference type="EMBL" id="GGZ49406.1"/>
    </source>
</evidence>
<dbReference type="RefSeq" id="WP_051191177.1">
    <property type="nucleotide sequence ID" value="NZ_BMWY01000002.1"/>
</dbReference>
<dbReference type="PANTHER" id="PTHR33406:SF13">
    <property type="entry name" value="MEMBRANE PROTEIN YDFJ"/>
    <property type="match status" value="1"/>
</dbReference>
<dbReference type="InterPro" id="IPR050545">
    <property type="entry name" value="Mycobact_MmpL"/>
</dbReference>
<proteinExistence type="predicted"/>
<dbReference type="PANTHER" id="PTHR33406">
    <property type="entry name" value="MEMBRANE PROTEIN MJ1562-RELATED"/>
    <property type="match status" value="1"/>
</dbReference>
<evidence type="ECO:0000313" key="9">
    <source>
        <dbReference type="Proteomes" id="UP000615593"/>
    </source>
</evidence>
<feature type="transmembrane region" description="Helical" evidence="6">
    <location>
        <begin position="386"/>
        <end position="409"/>
    </location>
</feature>
<evidence type="ECO:0000256" key="1">
    <source>
        <dbReference type="ARBA" id="ARBA00004651"/>
    </source>
</evidence>
<gene>
    <name evidence="8" type="ORF">GCM10008088_08540</name>
</gene>
<comment type="caution">
    <text evidence="8">The sequence shown here is derived from an EMBL/GenBank/DDBJ whole genome shotgun (WGS) entry which is preliminary data.</text>
</comment>
<evidence type="ECO:0000256" key="2">
    <source>
        <dbReference type="ARBA" id="ARBA00022475"/>
    </source>
</evidence>
<feature type="domain" description="Membrane transport protein MMPL" evidence="7">
    <location>
        <begin position="198"/>
        <end position="407"/>
    </location>
</feature>
<keyword evidence="3 6" id="KW-0812">Transmembrane</keyword>
<reference evidence="9" key="1">
    <citation type="journal article" date="2019" name="Int. J. Syst. Evol. Microbiol.">
        <title>The Global Catalogue of Microorganisms (GCM) 10K type strain sequencing project: providing services to taxonomists for standard genome sequencing and annotation.</title>
        <authorList>
            <consortium name="The Broad Institute Genomics Platform"/>
            <consortium name="The Broad Institute Genome Sequencing Center for Infectious Disease"/>
            <person name="Wu L."/>
            <person name="Ma J."/>
        </authorList>
    </citation>
    <scope>NUCLEOTIDE SEQUENCE [LARGE SCALE GENOMIC DNA]</scope>
    <source>
        <strain evidence="9">KCTC 12708</strain>
    </source>
</reference>
<sequence length="810" mass="91741">MHKWLFQLYQYFQSHKSFAFLGFFLLVLCFVFGASQLNFQEDIQQLIPKTEASNRLQRILKTVEFTDKIVVNISSEKTHNEDSLVSYAEAFLQQIQQSPDSIFIEKIQGKVADREVQQTYDFILENLPLFLTDEDYEIIQQRIAKDSVQSSIEGVYKSLVSPSGILTKRFVLNDPFQLSSLGLTKLKSLELQTGFRIYKNFLVHKNGKNLLLLITPNSNYSDAASQANFADYLNSTVEKLNQKNDVKASLFGSLLYSVANANQIKKDILFTVGIAVFILFGILIFFYRKIYIPLVLFLPTLVGGIFALAFIYVLNGEVSLISLGIGAILLGISLDYSLHILTHYRNQPNVKSLYKTITKPVLISCFTTAIAFFCLLFLNTEALADLGLFAGLSVIGSAMVALFIIPHLYRKKDTILPQQTFLDRLGAYEFSKNKLLLGSLGLAFLVGLFFMHKVEFNNDLAQLNYQPKVLIAAEKQLQALEEGQNKTLYLASYGNTLNDALLTNQMLYKKLQKAKENEAITSFSSIGGVVLSTQEQQERIEKWKNFWSVAKREKLLQQIETTSDSLGLKRNAFQGFEKLLKKDFRTLNLQDYQQVSNLFIDDFIQQSSEENLVTITSSIKVRQRISADVIEKFNQEEGVLAIDRKAMNESFLGSLKDDFNELLLYSFIAVFFILIISFRNLKLVFLTLIPIAITWVLALFIMYILGIQFNVLNIIVSTFIFGLGVDYSIFITSGLKYELNHKNEVLSSYKTSILLSVITSLLGMGVMIFAQHPALRSIASVSLIGIFSAVLVSFTVQPFLFRLLYRKSNA</sequence>
<name>A0ABQ3BL96_9FLAO</name>
<evidence type="ECO:0000256" key="5">
    <source>
        <dbReference type="ARBA" id="ARBA00023136"/>
    </source>
</evidence>
<keyword evidence="2" id="KW-1003">Cell membrane</keyword>
<dbReference type="SUPFAM" id="SSF82866">
    <property type="entry name" value="Multidrug efflux transporter AcrB transmembrane domain"/>
    <property type="match status" value="2"/>
</dbReference>
<feature type="transmembrane region" description="Helical" evidence="6">
    <location>
        <begin position="268"/>
        <end position="287"/>
    </location>
</feature>
<keyword evidence="9" id="KW-1185">Reference proteome</keyword>
<feature type="transmembrane region" description="Helical" evidence="6">
    <location>
        <begin position="778"/>
        <end position="805"/>
    </location>
</feature>
<evidence type="ECO:0000256" key="3">
    <source>
        <dbReference type="ARBA" id="ARBA00022692"/>
    </source>
</evidence>
<evidence type="ECO:0000256" key="6">
    <source>
        <dbReference type="SAM" id="Phobius"/>
    </source>
</evidence>
<feature type="transmembrane region" description="Helical" evidence="6">
    <location>
        <begin position="320"/>
        <end position="341"/>
    </location>
</feature>
<dbReference type="Proteomes" id="UP000615593">
    <property type="component" value="Unassembled WGS sequence"/>
</dbReference>
<dbReference type="InterPro" id="IPR004869">
    <property type="entry name" value="MMPL_dom"/>
</dbReference>